<dbReference type="Proteomes" id="UP000886653">
    <property type="component" value="Unassembled WGS sequence"/>
</dbReference>
<evidence type="ECO:0000256" key="1">
    <source>
        <dbReference type="SAM" id="Phobius"/>
    </source>
</evidence>
<feature type="non-terminal residue" evidence="2">
    <location>
        <position position="1"/>
    </location>
</feature>
<name>A0A9P6TFQ7_9BASI</name>
<sequence length="63" mass="7426">TYRKVEYRQHIGHEDITNLSDVFISPLGTIYSCCYRIYLILIFMDFLLDSIFSNFTNVLSVIL</sequence>
<reference evidence="2" key="1">
    <citation type="submission" date="2013-11" db="EMBL/GenBank/DDBJ databases">
        <title>Genome sequence of the fusiform rust pathogen reveals effectors for host alternation and coevolution with pine.</title>
        <authorList>
            <consortium name="DOE Joint Genome Institute"/>
            <person name="Smith K."/>
            <person name="Pendleton A."/>
            <person name="Kubisiak T."/>
            <person name="Anderson C."/>
            <person name="Salamov A."/>
            <person name="Aerts A."/>
            <person name="Riley R."/>
            <person name="Clum A."/>
            <person name="Lindquist E."/>
            <person name="Ence D."/>
            <person name="Campbell M."/>
            <person name="Kronenberg Z."/>
            <person name="Feau N."/>
            <person name="Dhillon B."/>
            <person name="Hamelin R."/>
            <person name="Burleigh J."/>
            <person name="Smith J."/>
            <person name="Yandell M."/>
            <person name="Nelson C."/>
            <person name="Grigoriev I."/>
            <person name="Davis J."/>
        </authorList>
    </citation>
    <scope>NUCLEOTIDE SEQUENCE</scope>
    <source>
        <strain evidence="2">G11</strain>
    </source>
</reference>
<evidence type="ECO:0000313" key="2">
    <source>
        <dbReference type="EMBL" id="KAG0150204.1"/>
    </source>
</evidence>
<dbReference type="AlphaFoldDB" id="A0A9P6TFQ7"/>
<proteinExistence type="predicted"/>
<organism evidence="2 3">
    <name type="scientific">Cronartium quercuum f. sp. fusiforme G11</name>
    <dbReference type="NCBI Taxonomy" id="708437"/>
    <lineage>
        <taxon>Eukaryota</taxon>
        <taxon>Fungi</taxon>
        <taxon>Dikarya</taxon>
        <taxon>Basidiomycota</taxon>
        <taxon>Pucciniomycotina</taxon>
        <taxon>Pucciniomycetes</taxon>
        <taxon>Pucciniales</taxon>
        <taxon>Coleosporiaceae</taxon>
        <taxon>Cronartium</taxon>
    </lineage>
</organism>
<keyword evidence="3" id="KW-1185">Reference proteome</keyword>
<gene>
    <name evidence="2" type="ORF">CROQUDRAFT_38684</name>
</gene>
<comment type="caution">
    <text evidence="2">The sequence shown here is derived from an EMBL/GenBank/DDBJ whole genome shotgun (WGS) entry which is preliminary data.</text>
</comment>
<feature type="transmembrane region" description="Helical" evidence="1">
    <location>
        <begin position="29"/>
        <end position="48"/>
    </location>
</feature>
<keyword evidence="1" id="KW-0472">Membrane</keyword>
<keyword evidence="1" id="KW-1133">Transmembrane helix</keyword>
<keyword evidence="1" id="KW-0812">Transmembrane</keyword>
<protein>
    <submittedName>
        <fullName evidence="2">Uncharacterized protein</fullName>
    </submittedName>
</protein>
<accession>A0A9P6TFQ7</accession>
<dbReference type="EMBL" id="MU167221">
    <property type="protein sequence ID" value="KAG0150204.1"/>
    <property type="molecule type" value="Genomic_DNA"/>
</dbReference>
<evidence type="ECO:0000313" key="3">
    <source>
        <dbReference type="Proteomes" id="UP000886653"/>
    </source>
</evidence>